<organism evidence="8 9">
    <name type="scientific">Eiseniibacteriota bacterium</name>
    <dbReference type="NCBI Taxonomy" id="2212470"/>
    <lineage>
        <taxon>Bacteria</taxon>
        <taxon>Candidatus Eiseniibacteriota</taxon>
    </lineage>
</organism>
<feature type="domain" description="Type II methyltransferase M.TaqI-like" evidence="7">
    <location>
        <begin position="545"/>
        <end position="799"/>
    </location>
</feature>
<dbReference type="PANTHER" id="PTHR33841:SF1">
    <property type="entry name" value="DNA METHYLTRANSFERASE A"/>
    <property type="match status" value="1"/>
</dbReference>
<dbReference type="EMBL" id="JAHJDP010000088">
    <property type="protein sequence ID" value="MBU2692390.1"/>
    <property type="molecule type" value="Genomic_DNA"/>
</dbReference>
<keyword evidence="2 8" id="KW-0489">Methyltransferase</keyword>
<comment type="catalytic activity">
    <reaction evidence="5">
        <text>a 2'-deoxyadenosine in DNA + S-adenosyl-L-methionine = an N(6)-methyl-2'-deoxyadenosine in DNA + S-adenosyl-L-homocysteine + H(+)</text>
        <dbReference type="Rhea" id="RHEA:15197"/>
        <dbReference type="Rhea" id="RHEA-COMP:12418"/>
        <dbReference type="Rhea" id="RHEA-COMP:12419"/>
        <dbReference type="ChEBI" id="CHEBI:15378"/>
        <dbReference type="ChEBI" id="CHEBI:57856"/>
        <dbReference type="ChEBI" id="CHEBI:59789"/>
        <dbReference type="ChEBI" id="CHEBI:90615"/>
        <dbReference type="ChEBI" id="CHEBI:90616"/>
        <dbReference type="EC" id="2.1.1.72"/>
    </reaction>
</comment>
<evidence type="ECO:0000313" key="8">
    <source>
        <dbReference type="EMBL" id="MBU2692390.1"/>
    </source>
</evidence>
<evidence type="ECO:0000256" key="2">
    <source>
        <dbReference type="ARBA" id="ARBA00022603"/>
    </source>
</evidence>
<keyword evidence="4" id="KW-0949">S-adenosyl-L-methionine</keyword>
<dbReference type="GO" id="GO:0006304">
    <property type="term" value="P:DNA modification"/>
    <property type="evidence" value="ECO:0007669"/>
    <property type="project" value="InterPro"/>
</dbReference>
<reference evidence="8" key="1">
    <citation type="submission" date="2021-05" db="EMBL/GenBank/DDBJ databases">
        <title>Energy efficiency and biological interactions define the core microbiome of deep oligotrophic groundwater.</title>
        <authorList>
            <person name="Mehrshad M."/>
            <person name="Lopez-Fernandez M."/>
            <person name="Bell E."/>
            <person name="Bernier-Latmani R."/>
            <person name="Bertilsson S."/>
            <person name="Dopson M."/>
        </authorList>
    </citation>
    <scope>NUCLEOTIDE SEQUENCE</scope>
    <source>
        <strain evidence="8">Modern_marine.mb.64</strain>
    </source>
</reference>
<dbReference type="InterPro" id="IPR050953">
    <property type="entry name" value="N4_N6_ade-DNA_methylase"/>
</dbReference>
<dbReference type="InterPro" id="IPR011639">
    <property type="entry name" value="MethylTrfase_TaqI-like_dom"/>
</dbReference>
<dbReference type="InterPro" id="IPR029063">
    <property type="entry name" value="SAM-dependent_MTases_sf"/>
</dbReference>
<evidence type="ECO:0000256" key="1">
    <source>
        <dbReference type="ARBA" id="ARBA00011900"/>
    </source>
</evidence>
<keyword evidence="3" id="KW-0808">Transferase</keyword>
<dbReference type="Gene3D" id="3.40.50.150">
    <property type="entry name" value="Vaccinia Virus protein VP39"/>
    <property type="match status" value="2"/>
</dbReference>
<dbReference type="EC" id="2.1.1.72" evidence="1"/>
<dbReference type="GO" id="GO:0032259">
    <property type="term" value="P:methylation"/>
    <property type="evidence" value="ECO:0007669"/>
    <property type="project" value="UniProtKB-KW"/>
</dbReference>
<dbReference type="GO" id="GO:0009007">
    <property type="term" value="F:site-specific DNA-methyltransferase (adenine-specific) activity"/>
    <property type="evidence" value="ECO:0007669"/>
    <property type="project" value="UniProtKB-EC"/>
</dbReference>
<evidence type="ECO:0000256" key="5">
    <source>
        <dbReference type="ARBA" id="ARBA00047942"/>
    </source>
</evidence>
<proteinExistence type="predicted"/>
<feature type="region of interest" description="Disordered" evidence="6">
    <location>
        <begin position="1329"/>
        <end position="1349"/>
    </location>
</feature>
<evidence type="ECO:0000256" key="3">
    <source>
        <dbReference type="ARBA" id="ARBA00022679"/>
    </source>
</evidence>
<evidence type="ECO:0000256" key="4">
    <source>
        <dbReference type="ARBA" id="ARBA00022691"/>
    </source>
</evidence>
<dbReference type="Pfam" id="PF07669">
    <property type="entry name" value="Eco57I"/>
    <property type="match status" value="1"/>
</dbReference>
<feature type="compositionally biased region" description="Pro residues" evidence="6">
    <location>
        <begin position="1336"/>
        <end position="1349"/>
    </location>
</feature>
<comment type="caution">
    <text evidence="8">The sequence shown here is derived from an EMBL/GenBank/DDBJ whole genome shotgun (WGS) entry which is preliminary data.</text>
</comment>
<evidence type="ECO:0000313" key="9">
    <source>
        <dbReference type="Proteomes" id="UP000777784"/>
    </source>
</evidence>
<dbReference type="PANTHER" id="PTHR33841">
    <property type="entry name" value="DNA METHYLTRANSFERASE YEEA-RELATED"/>
    <property type="match status" value="1"/>
</dbReference>
<name>A0A948RWM3_UNCEI</name>
<gene>
    <name evidence="8" type="ORF">KJ970_15815</name>
</gene>
<dbReference type="Proteomes" id="UP000777784">
    <property type="component" value="Unassembled WGS sequence"/>
</dbReference>
<evidence type="ECO:0000259" key="7">
    <source>
        <dbReference type="Pfam" id="PF07669"/>
    </source>
</evidence>
<sequence>MSRRTDTFSTVKIEGAFLPPDLLQRMIQGDGSLKGLTPDAYHLAKRERINEAANRAWNRLLGAWSGFSAAMENLPESDSGTSLTRERWLLILFQELGYGRLRPQRAIEMEGRHYAISHLWDQTPIHLVSFRRPLDRRSTGVRGAARVSPHSLIQEFLNRSDDYLWGFASNGLSLRILRDNVSLSRAAYIEFDLQAMMEGEVYSDFVLFWMLAHQSRIEVPEGERPEQCWLERWYQTAVEEGSRVLDHLRDGVEQAIEALGTGFLRHPKNETLRERIAAGNGAVEDYYHQILRMVYRLLFLFVAEDRELLLMPGTAAAIQEIYREHYSTKRLRRLADRIRGSNHADLYQGLKEVLTRLHDACGELGLPALGGFLFSPDAIRDLETADIGNRDLLDAIRHLSYMEDGHGRRPIDYRNLGAEELGSVYESLLEQHPTVNGGHIFRLDIAAGSDRKTTGSYYTPTELIRCLLDSALDPVADDAVAKKDAAAAEQALLDLKICDPACGSGHFLVAAAQRLAKRLAAVRTDEEEPSAEARRSAIRDVIGRCIYGVDINPMTVELCKINLWMEALEPGKTLTFLDHHIQCGNSLLGATPALMADGIPDDAFKPIQGDDKKICAALKKQNKVERHGQQSLFREAPPKGMRALSDTFSLLRDAADDSPGAHEKKRRLYQETVASAAYREKRLAADAWCAAFVWKKDGSAPGGALDGDAAGSSSAHGITSDLFRRIEADPERVARSVVNEIERLRERYQFFHWHLAFPEVFQVPEGSERPSNDKCGWSGGFDAVLGNPPWERIKLQEKEFFATRDPEVATAPNAAARGRLINKLIKTNPELSQAFQEAKREAEGASHIVRDSARYPLGGRGDVNTYAVFAELIRDLAGPAGRSGCIVPSGIATDDTTKFFFQDLMDKRSLVSLYDFENRNGIFQGVHRSYKFCLLTLAGSGRPAGEGAEFVFFAHQVSDLREENRRFTLSAEDLELLNPNTRTCPIFRTRRDAEITKGIYQRVPVLIREARDGRPEENPWGIRFATMFHMSNDSGLFRTRDELEGAGFKLKGNIFARGKERYLPLYEAKMIHHFNHRFGDYADLPEDSKSTQLPDVPLARLQDPNYAPMPRYWVAETEVEQRLAGKWDRGWLLGWRDICRSTDERTVIAGVVPRVGVGHTCPLLLIQLRHGGKVADLLANLSTFALDYAARQKIGGIHLTYNYLNQFPTLDPSDYDSKNRDTFIDLGEWVGSRSLEMIYVANELGHYAKEFNLDHPPFRYDPARRFLIRCELDAAYFHLYGINRDDVDYIMDTFPIVKRKDEKKHGEYRTKRVILEIYDEMAAAMKTGKPYKTRLDPPPGDPSLAHPPK</sequence>
<accession>A0A948RWM3</accession>
<protein>
    <recommendedName>
        <fullName evidence="1">site-specific DNA-methyltransferase (adenine-specific)</fullName>
        <ecNumber evidence="1">2.1.1.72</ecNumber>
    </recommendedName>
</protein>
<dbReference type="SUPFAM" id="SSF53335">
    <property type="entry name" value="S-adenosyl-L-methionine-dependent methyltransferases"/>
    <property type="match status" value="1"/>
</dbReference>
<dbReference type="PRINTS" id="PR00507">
    <property type="entry name" value="N12N6MTFRASE"/>
</dbReference>
<evidence type="ECO:0000256" key="6">
    <source>
        <dbReference type="SAM" id="MobiDB-lite"/>
    </source>
</evidence>